<proteinExistence type="predicted"/>
<comment type="caution">
    <text evidence="1">The sequence shown here is derived from an EMBL/GenBank/DDBJ whole genome shotgun (WGS) entry which is preliminary data.</text>
</comment>
<dbReference type="RefSeq" id="WP_163177717.1">
    <property type="nucleotide sequence ID" value="NZ_JAAIWM010000001.1"/>
</dbReference>
<evidence type="ECO:0000313" key="1">
    <source>
        <dbReference type="EMBL" id="NEY70786.1"/>
    </source>
</evidence>
<dbReference type="Pfam" id="PF08963">
    <property type="entry name" value="DUF1878"/>
    <property type="match status" value="1"/>
</dbReference>
<protein>
    <submittedName>
        <fullName evidence="1">DUF1878 family protein</fullName>
    </submittedName>
</protein>
<sequence length="117" mass="14032">METIEKRIERLEYYQKLMLELVDLESWPLHHLVMKRKLSEEEVEELFYLCEELTVEYKNQKAEGFVGFTPLLQDFIGRLNEKLSPLETIEALHKEQLYQPLMLILKHTIIEQHSKSS</sequence>
<dbReference type="Proteomes" id="UP000481043">
    <property type="component" value="Unassembled WGS sequence"/>
</dbReference>
<dbReference type="InterPro" id="IPR035945">
    <property type="entry name" value="YhaI-like_sf"/>
</dbReference>
<organism evidence="1 2">
    <name type="scientific">Bacillus mesophilus</name>
    <dbReference type="NCBI Taxonomy" id="1808955"/>
    <lineage>
        <taxon>Bacteria</taxon>
        <taxon>Bacillati</taxon>
        <taxon>Bacillota</taxon>
        <taxon>Bacilli</taxon>
        <taxon>Bacillales</taxon>
        <taxon>Bacillaceae</taxon>
        <taxon>Bacillus</taxon>
    </lineage>
</organism>
<dbReference type="EMBL" id="JAAIWM010000001">
    <property type="protein sequence ID" value="NEY70786.1"/>
    <property type="molecule type" value="Genomic_DNA"/>
</dbReference>
<dbReference type="Gene3D" id="1.10.3750.10">
    <property type="entry name" value="YhaI-like"/>
    <property type="match status" value="1"/>
</dbReference>
<dbReference type="InterPro" id="IPR015058">
    <property type="entry name" value="DUF1878"/>
</dbReference>
<evidence type="ECO:0000313" key="2">
    <source>
        <dbReference type="Proteomes" id="UP000481043"/>
    </source>
</evidence>
<dbReference type="AlphaFoldDB" id="A0A6M0Q365"/>
<name>A0A6M0Q365_9BACI</name>
<gene>
    <name evidence="1" type="ORF">G4D63_03425</name>
</gene>
<reference evidence="1 2" key="1">
    <citation type="submission" date="2020-02" db="EMBL/GenBank/DDBJ databases">
        <title>Bacillus aquiflavi sp. nov., isolated from yellow water of strong flavor Chinese baijiu in Yibin region of China.</title>
        <authorList>
            <person name="Xie J."/>
        </authorList>
    </citation>
    <scope>NUCLEOTIDE SEQUENCE [LARGE SCALE GENOMIC DNA]</scope>
    <source>
        <strain evidence="1 2">SA4</strain>
    </source>
</reference>
<accession>A0A6M0Q365</accession>
<dbReference type="SUPFAM" id="SSF109915">
    <property type="entry name" value="Hypothetical protein YhaI"/>
    <property type="match status" value="1"/>
</dbReference>
<keyword evidence="2" id="KW-1185">Reference proteome</keyword>